<dbReference type="Pfam" id="PF01497">
    <property type="entry name" value="Peripla_BP_2"/>
    <property type="match status" value="1"/>
</dbReference>
<reference evidence="3" key="1">
    <citation type="journal article" date="2015" name="Genome Announc.">
        <title>Complete Genome Sequence of the Bacteriochlorophyll b-Producing Photosynthetic Bacterium Blastochloris viridis.</title>
        <authorList>
            <person name="Tsukatani Y."/>
            <person name="Hirose Y."/>
            <person name="Harada J."/>
            <person name="Misawa N."/>
            <person name="Mori K."/>
            <person name="Inoue K."/>
            <person name="Tamiaki H."/>
        </authorList>
    </citation>
    <scope>NUCLEOTIDE SEQUENCE [LARGE SCALE GENOMIC DNA]</scope>
    <source>
        <strain evidence="3">DSM 133</strain>
    </source>
</reference>
<dbReference type="Proteomes" id="UP000065734">
    <property type="component" value="Chromosome I"/>
</dbReference>
<keyword evidence="1" id="KW-0732">Signal</keyword>
<evidence type="ECO:0000313" key="5">
    <source>
        <dbReference type="Proteomes" id="UP000065734"/>
    </source>
</evidence>
<reference evidence="4" key="2">
    <citation type="submission" date="2015-11" db="EMBL/GenBank/DDBJ databases">
        <authorList>
            <person name="Zhang Y."/>
            <person name="Guo Z."/>
        </authorList>
    </citation>
    <scope>NUCLEOTIDE SEQUENCE</scope>
    <source>
        <strain evidence="4">1</strain>
    </source>
</reference>
<dbReference type="PROSITE" id="PS50983">
    <property type="entry name" value="FE_B12_PBP"/>
    <property type="match status" value="1"/>
</dbReference>
<evidence type="ECO:0000313" key="3">
    <source>
        <dbReference type="EMBL" id="BAR97652.1"/>
    </source>
</evidence>
<organism evidence="4 5">
    <name type="scientific">Blastochloris viridis</name>
    <name type="common">Rhodopseudomonas viridis</name>
    <dbReference type="NCBI Taxonomy" id="1079"/>
    <lineage>
        <taxon>Bacteria</taxon>
        <taxon>Pseudomonadati</taxon>
        <taxon>Pseudomonadota</taxon>
        <taxon>Alphaproteobacteria</taxon>
        <taxon>Hyphomicrobiales</taxon>
        <taxon>Blastochloridaceae</taxon>
        <taxon>Blastochloris</taxon>
    </lineage>
</organism>
<dbReference type="Gene3D" id="3.40.50.1980">
    <property type="entry name" value="Nitrogenase molybdenum iron protein domain"/>
    <property type="match status" value="2"/>
</dbReference>
<sequence length="300" mass="30493">MRSAALRFAFLAGFAIAVPAAGSAVADASRIVAIGASVTEILYALGLENQVVAVDATSQFPERALRDKPSVGYLRQLSPEGVLATRPSMVLAAAGIGPPETVRVLEASAVALIKVPDRFDAEGIVAKVRQIAATAGVGSRGECLATVVEGNLSALAALRAKVPSPARAAFVLSFANGRAMVAGRGTAADGLIRLAGADNAFAEIEGYKPINDEAVVAAGPDVVIVMSNGGPNALSAAQVFAHPGFSGTPAATRQAFVPLQAQALAFGPFTAEAARALTRAIYPAVVDTAPPARHDQDCSR</sequence>
<gene>
    <name evidence="4" type="primary">hmuT_1</name>
    <name evidence="3" type="ORF">BV133_59</name>
    <name evidence="4" type="ORF">BVIRIDIS_06030</name>
</gene>
<dbReference type="STRING" id="1079.BVIR_1160"/>
<dbReference type="SUPFAM" id="SSF53807">
    <property type="entry name" value="Helical backbone' metal receptor"/>
    <property type="match status" value="1"/>
</dbReference>
<dbReference type="InterPro" id="IPR050902">
    <property type="entry name" value="ABC_Transporter_SBP"/>
</dbReference>
<keyword evidence="5" id="KW-1185">Reference proteome</keyword>
<dbReference type="InterPro" id="IPR002491">
    <property type="entry name" value="ABC_transptr_periplasmic_BD"/>
</dbReference>
<protein>
    <submittedName>
        <fullName evidence="4">Hemin-binding periplasmic protein hmuT</fullName>
    </submittedName>
    <submittedName>
        <fullName evidence="3">Periplasmic hemin-binding protein</fullName>
    </submittedName>
</protein>
<accession>A0A0H5B686</accession>
<dbReference type="KEGG" id="bvr:BVIR_1160"/>
<feature type="domain" description="Fe/B12 periplasmic-binding" evidence="2">
    <location>
        <begin position="30"/>
        <end position="285"/>
    </location>
</feature>
<evidence type="ECO:0000256" key="1">
    <source>
        <dbReference type="SAM" id="SignalP"/>
    </source>
</evidence>
<reference evidence="5" key="3">
    <citation type="journal article" date="2016" name="Genome Announc.">
        <title>Revised genome sequence of the purple photosynthetic bacterium Blastochloris viridis.</title>
        <authorList>
            <person name="Liu L.N."/>
            <person name="Faulkner M."/>
            <person name="Liu X."/>
            <person name="Huang F."/>
            <person name="Darby A.C."/>
            <person name="Hall N."/>
        </authorList>
    </citation>
    <scope>NUCLEOTIDE SEQUENCE [LARGE SCALE GENOMIC DNA]</scope>
    <source>
        <strain evidence="5">ATCC 19567 / DSM 133 / F</strain>
    </source>
</reference>
<feature type="signal peptide" evidence="1">
    <location>
        <begin position="1"/>
        <end position="17"/>
    </location>
</feature>
<dbReference type="PANTHER" id="PTHR30535">
    <property type="entry name" value="VITAMIN B12-BINDING PROTEIN"/>
    <property type="match status" value="1"/>
</dbReference>
<dbReference type="PANTHER" id="PTHR30535:SF4">
    <property type="entry name" value="HEMIN-BINDING PERIPLASMIC PROTEIN HMUT"/>
    <property type="match status" value="1"/>
</dbReference>
<dbReference type="RefSeq" id="WP_055036811.1">
    <property type="nucleotide sequence ID" value="NZ_AP014854.2"/>
</dbReference>
<dbReference type="EMBL" id="LN907867">
    <property type="protein sequence ID" value="CUU41610.1"/>
    <property type="molecule type" value="Genomic_DNA"/>
</dbReference>
<dbReference type="EMBL" id="AP014854">
    <property type="protein sequence ID" value="BAR97652.1"/>
    <property type="molecule type" value="Genomic_DNA"/>
</dbReference>
<proteinExistence type="predicted"/>
<feature type="chain" id="PRO_5014229034" evidence="1">
    <location>
        <begin position="18"/>
        <end position="300"/>
    </location>
</feature>
<evidence type="ECO:0000313" key="4">
    <source>
        <dbReference type="EMBL" id="CUU41610.1"/>
    </source>
</evidence>
<dbReference type="AlphaFoldDB" id="A0A0H5B686"/>
<evidence type="ECO:0000259" key="2">
    <source>
        <dbReference type="PROSITE" id="PS50983"/>
    </source>
</evidence>
<name>A0A0H5B686_BLAVI</name>